<protein>
    <submittedName>
        <fullName evidence="1">Dimethylsulfoxide reductase</fullName>
    </submittedName>
</protein>
<name>A0A2P6TU82_CHLSO</name>
<comment type="caution">
    <text evidence="1">The sequence shown here is derived from an EMBL/GenBank/DDBJ whole genome shotgun (WGS) entry which is preliminary data.</text>
</comment>
<accession>A0A2P6TU82</accession>
<dbReference type="Proteomes" id="UP000239899">
    <property type="component" value="Unassembled WGS sequence"/>
</dbReference>
<evidence type="ECO:0000313" key="1">
    <source>
        <dbReference type="EMBL" id="PRW57619.1"/>
    </source>
</evidence>
<gene>
    <name evidence="1" type="ORF">C2E21_3456</name>
</gene>
<proteinExistence type="predicted"/>
<dbReference type="EMBL" id="LHPG02000006">
    <property type="protein sequence ID" value="PRW57619.1"/>
    <property type="molecule type" value="Genomic_DNA"/>
</dbReference>
<sequence length="74" mass="7834">MSTSKTANAALGVVALSTIALAAAATYKYGYKHEPLPKVNLRMPDFAALRGKLPPVKMPAFKLPAALQRKPAQA</sequence>
<dbReference type="OrthoDB" id="10397774at2759"/>
<organism evidence="1 2">
    <name type="scientific">Chlorella sorokiniana</name>
    <name type="common">Freshwater green alga</name>
    <dbReference type="NCBI Taxonomy" id="3076"/>
    <lineage>
        <taxon>Eukaryota</taxon>
        <taxon>Viridiplantae</taxon>
        <taxon>Chlorophyta</taxon>
        <taxon>core chlorophytes</taxon>
        <taxon>Trebouxiophyceae</taxon>
        <taxon>Chlorellales</taxon>
        <taxon>Chlorellaceae</taxon>
        <taxon>Chlorella clade</taxon>
        <taxon>Chlorella</taxon>
    </lineage>
</organism>
<dbReference type="AlphaFoldDB" id="A0A2P6TU82"/>
<keyword evidence="2" id="KW-1185">Reference proteome</keyword>
<reference evidence="1 2" key="1">
    <citation type="journal article" date="2018" name="Plant J.">
        <title>Genome sequences of Chlorella sorokiniana UTEX 1602 and Micractinium conductrix SAG 241.80: implications to maltose excretion by a green alga.</title>
        <authorList>
            <person name="Arriola M.B."/>
            <person name="Velmurugan N."/>
            <person name="Zhang Y."/>
            <person name="Plunkett M.H."/>
            <person name="Hondzo H."/>
            <person name="Barney B.M."/>
        </authorList>
    </citation>
    <scope>NUCLEOTIDE SEQUENCE [LARGE SCALE GENOMIC DNA]</scope>
    <source>
        <strain evidence="2">UTEX 1602</strain>
    </source>
</reference>
<evidence type="ECO:0000313" key="2">
    <source>
        <dbReference type="Proteomes" id="UP000239899"/>
    </source>
</evidence>